<dbReference type="GO" id="GO:0051087">
    <property type="term" value="F:protein-folding chaperone binding"/>
    <property type="evidence" value="ECO:0007669"/>
    <property type="project" value="InterPro"/>
</dbReference>
<comment type="subcellular location">
    <subcellularLocation>
        <location evidence="3">Mitochondrion matrix</location>
    </subcellularLocation>
</comment>
<dbReference type="Gene3D" id="3.90.20.20">
    <property type="match status" value="1"/>
</dbReference>
<evidence type="ECO:0000256" key="4">
    <source>
        <dbReference type="RuleBase" id="RU004478"/>
    </source>
</evidence>
<dbReference type="GO" id="GO:0006457">
    <property type="term" value="P:protein folding"/>
    <property type="evidence" value="ECO:0007669"/>
    <property type="project" value="InterPro"/>
</dbReference>
<dbReference type="OrthoDB" id="201635at2759"/>
<keyword evidence="5" id="KW-0175">Coiled coil</keyword>
<dbReference type="SUPFAM" id="SSF58014">
    <property type="entry name" value="Coiled-coil domain of nucleotide exchange factor GrpE"/>
    <property type="match status" value="1"/>
</dbReference>
<name>A0A4D9DDW3_9SAUR</name>
<dbReference type="Gene3D" id="2.30.22.10">
    <property type="entry name" value="Head domain of nucleotide exchange factor GrpE"/>
    <property type="match status" value="1"/>
</dbReference>
<gene>
    <name evidence="7" type="ORF">DR999_PMT23270</name>
</gene>
<dbReference type="GO" id="GO:0042803">
    <property type="term" value="F:protein homodimerization activity"/>
    <property type="evidence" value="ECO:0007669"/>
    <property type="project" value="InterPro"/>
</dbReference>
<comment type="function">
    <text evidence="3">Essential component of the PAM complex, a complex required for the translocation of transit peptide-containing proteins from the inner membrane into the mitochondrial matrix in an ATP-dependent manner.</text>
</comment>
<dbReference type="PANTHER" id="PTHR21237:SF23">
    <property type="entry name" value="GRPE PROTEIN HOMOLOG, MITOCHONDRIAL"/>
    <property type="match status" value="1"/>
</dbReference>
<dbReference type="EMBL" id="QXTE01011137">
    <property type="protein sequence ID" value="TFJ95248.1"/>
    <property type="molecule type" value="Genomic_DNA"/>
</dbReference>
<organism evidence="7 8">
    <name type="scientific">Platysternon megacephalum</name>
    <name type="common">big-headed turtle</name>
    <dbReference type="NCBI Taxonomy" id="55544"/>
    <lineage>
        <taxon>Eukaryota</taxon>
        <taxon>Metazoa</taxon>
        <taxon>Chordata</taxon>
        <taxon>Craniata</taxon>
        <taxon>Vertebrata</taxon>
        <taxon>Euteleostomi</taxon>
        <taxon>Archelosauria</taxon>
        <taxon>Testudinata</taxon>
        <taxon>Testudines</taxon>
        <taxon>Cryptodira</taxon>
        <taxon>Durocryptodira</taxon>
        <taxon>Testudinoidea</taxon>
        <taxon>Platysternidae</taxon>
        <taxon>Platysternon</taxon>
    </lineage>
</organism>
<feature type="coiled-coil region" evidence="5">
    <location>
        <begin position="61"/>
        <end position="95"/>
    </location>
</feature>
<evidence type="ECO:0000313" key="7">
    <source>
        <dbReference type="EMBL" id="TFJ95248.1"/>
    </source>
</evidence>
<dbReference type="GO" id="GO:0051082">
    <property type="term" value="F:unfolded protein binding"/>
    <property type="evidence" value="ECO:0007669"/>
    <property type="project" value="TreeGrafter"/>
</dbReference>
<dbReference type="InterPro" id="IPR013805">
    <property type="entry name" value="GrpE_CC"/>
</dbReference>
<evidence type="ECO:0000256" key="5">
    <source>
        <dbReference type="SAM" id="Coils"/>
    </source>
</evidence>
<feature type="region of interest" description="Disordered" evidence="6">
    <location>
        <begin position="1"/>
        <end position="53"/>
    </location>
</feature>
<dbReference type="InterPro" id="IPR009012">
    <property type="entry name" value="GrpE_head"/>
</dbReference>
<feature type="compositionally biased region" description="Basic and acidic residues" evidence="6">
    <location>
        <begin position="32"/>
        <end position="43"/>
    </location>
</feature>
<comment type="caution">
    <text evidence="7">The sequence shown here is derived from an EMBL/GenBank/DDBJ whole genome shotgun (WGS) entry which is preliminary data.</text>
</comment>
<dbReference type="GO" id="GO:0000774">
    <property type="term" value="F:adenyl-nucleotide exchange factor activity"/>
    <property type="evidence" value="ECO:0007669"/>
    <property type="project" value="InterPro"/>
</dbReference>
<dbReference type="SUPFAM" id="SSF51064">
    <property type="entry name" value="Head domain of nucleotide exchange factor GrpE"/>
    <property type="match status" value="1"/>
</dbReference>
<dbReference type="PANTHER" id="PTHR21237">
    <property type="entry name" value="GRPE PROTEIN"/>
    <property type="match status" value="1"/>
</dbReference>
<dbReference type="CDD" id="cd00446">
    <property type="entry name" value="GrpE"/>
    <property type="match status" value="1"/>
</dbReference>
<dbReference type="Pfam" id="PF01025">
    <property type="entry name" value="GrpE"/>
    <property type="match status" value="1"/>
</dbReference>
<keyword evidence="3" id="KW-0496">Mitochondrion</keyword>
<evidence type="ECO:0000256" key="1">
    <source>
        <dbReference type="ARBA" id="ARBA00009054"/>
    </source>
</evidence>
<dbReference type="AlphaFoldDB" id="A0A4D9DDW3"/>
<feature type="compositionally biased region" description="Basic and acidic residues" evidence="6">
    <location>
        <begin position="1"/>
        <end position="16"/>
    </location>
</feature>
<protein>
    <recommendedName>
        <fullName evidence="3">GrpE protein homolog</fullName>
    </recommendedName>
</protein>
<keyword evidence="2 3" id="KW-0143">Chaperone</keyword>
<evidence type="ECO:0000313" key="8">
    <source>
        <dbReference type="Proteomes" id="UP000297703"/>
    </source>
</evidence>
<reference evidence="7 8" key="2">
    <citation type="submission" date="2019-04" db="EMBL/GenBank/DDBJ databases">
        <title>The genome sequence of big-headed turtle.</title>
        <authorList>
            <person name="Gong S."/>
        </authorList>
    </citation>
    <scope>NUCLEOTIDE SEQUENCE [LARGE SCALE GENOMIC DNA]</scope>
    <source>
        <strain evidence="7">DO16091913</strain>
        <tissue evidence="7">Muscle</tissue>
    </source>
</reference>
<proteinExistence type="inferred from homology"/>
<dbReference type="PROSITE" id="PS01071">
    <property type="entry name" value="GRPE"/>
    <property type="match status" value="1"/>
</dbReference>
<accession>A0A4D9DDW3</accession>
<evidence type="ECO:0000256" key="3">
    <source>
        <dbReference type="RuleBase" id="RU000640"/>
    </source>
</evidence>
<dbReference type="InterPro" id="IPR000740">
    <property type="entry name" value="GrpE"/>
</dbReference>
<sequence length="202" mass="22042">MTHEQHASTTDVRPETDDTTPDVGVQPIVDGHMGEGDEAEPQHDGQAAEDTVDAEPAVDPLTAAEKALAERTEDLQRVQAEYVNYKRRVDRDRDAARAQGIAAVATDLLPILDGIEAAHTHDEVTGGFKLVADELEKLGAKFGLVRYGEVGDEFDPQIHDALMQMDADNDKDVPICAQILQSGYKLNDRILRHARVAVADPK</sequence>
<dbReference type="STRING" id="55544.A0A4D9DDW3"/>
<keyword evidence="8" id="KW-1185">Reference proteome</keyword>
<dbReference type="GO" id="GO:0005759">
    <property type="term" value="C:mitochondrial matrix"/>
    <property type="evidence" value="ECO:0007669"/>
    <property type="project" value="UniProtKB-SubCell"/>
</dbReference>
<dbReference type="HAMAP" id="MF_01151">
    <property type="entry name" value="GrpE"/>
    <property type="match status" value="1"/>
</dbReference>
<evidence type="ECO:0000256" key="2">
    <source>
        <dbReference type="ARBA" id="ARBA00023186"/>
    </source>
</evidence>
<dbReference type="Proteomes" id="UP000297703">
    <property type="component" value="Unassembled WGS sequence"/>
</dbReference>
<dbReference type="PRINTS" id="PR00773">
    <property type="entry name" value="GRPEPROTEIN"/>
</dbReference>
<evidence type="ECO:0000256" key="6">
    <source>
        <dbReference type="SAM" id="MobiDB-lite"/>
    </source>
</evidence>
<comment type="similarity">
    <text evidence="1 4">Belongs to the GrpE family.</text>
</comment>
<reference evidence="7 8" key="1">
    <citation type="submission" date="2019-04" db="EMBL/GenBank/DDBJ databases">
        <title>Draft genome of the big-headed turtle Platysternon megacephalum.</title>
        <authorList>
            <person name="Gong S."/>
        </authorList>
    </citation>
    <scope>NUCLEOTIDE SEQUENCE [LARGE SCALE GENOMIC DNA]</scope>
    <source>
        <strain evidence="7">DO16091913</strain>
        <tissue evidence="7">Muscle</tissue>
    </source>
</reference>